<sequence>MDTSSPKDCPTVLVAQSGAWGAAVQLFLTVPDPPGAMCQGGQACAKRDARQTDQGADAESRGSLLYPCTYRQPYCRQAAVRRCALIRSRQAQLG</sequence>
<comment type="caution">
    <text evidence="1">The sequence shown here is derived from an EMBL/GenBank/DDBJ whole genome shotgun (WGS) entry which is preliminary data.</text>
</comment>
<dbReference type="Proteomes" id="UP001066276">
    <property type="component" value="Chromosome 1_1"/>
</dbReference>
<dbReference type="AlphaFoldDB" id="A0AAV7WL60"/>
<reference evidence="1" key="1">
    <citation type="journal article" date="2022" name="bioRxiv">
        <title>Sequencing and chromosome-scale assembly of the giantPleurodeles waltlgenome.</title>
        <authorList>
            <person name="Brown T."/>
            <person name="Elewa A."/>
            <person name="Iarovenko S."/>
            <person name="Subramanian E."/>
            <person name="Araus A.J."/>
            <person name="Petzold A."/>
            <person name="Susuki M."/>
            <person name="Suzuki K.-i.T."/>
            <person name="Hayashi T."/>
            <person name="Toyoda A."/>
            <person name="Oliveira C."/>
            <person name="Osipova E."/>
            <person name="Leigh N.D."/>
            <person name="Simon A."/>
            <person name="Yun M.H."/>
        </authorList>
    </citation>
    <scope>NUCLEOTIDE SEQUENCE</scope>
    <source>
        <strain evidence="1">20211129_DDA</strain>
        <tissue evidence="1">Liver</tissue>
    </source>
</reference>
<keyword evidence="2" id="KW-1185">Reference proteome</keyword>
<organism evidence="1 2">
    <name type="scientific">Pleurodeles waltl</name>
    <name type="common">Iberian ribbed newt</name>
    <dbReference type="NCBI Taxonomy" id="8319"/>
    <lineage>
        <taxon>Eukaryota</taxon>
        <taxon>Metazoa</taxon>
        <taxon>Chordata</taxon>
        <taxon>Craniata</taxon>
        <taxon>Vertebrata</taxon>
        <taxon>Euteleostomi</taxon>
        <taxon>Amphibia</taxon>
        <taxon>Batrachia</taxon>
        <taxon>Caudata</taxon>
        <taxon>Salamandroidea</taxon>
        <taxon>Salamandridae</taxon>
        <taxon>Pleurodelinae</taxon>
        <taxon>Pleurodeles</taxon>
    </lineage>
</organism>
<name>A0AAV7WL60_PLEWA</name>
<proteinExistence type="predicted"/>
<protein>
    <submittedName>
        <fullName evidence="1">Uncharacterized protein</fullName>
    </submittedName>
</protein>
<accession>A0AAV7WL60</accession>
<gene>
    <name evidence="1" type="ORF">NDU88_001646</name>
</gene>
<evidence type="ECO:0000313" key="1">
    <source>
        <dbReference type="EMBL" id="KAJ1214018.1"/>
    </source>
</evidence>
<dbReference type="EMBL" id="JANPWB010000001">
    <property type="protein sequence ID" value="KAJ1214018.1"/>
    <property type="molecule type" value="Genomic_DNA"/>
</dbReference>
<evidence type="ECO:0000313" key="2">
    <source>
        <dbReference type="Proteomes" id="UP001066276"/>
    </source>
</evidence>